<dbReference type="PANTHER" id="PTHR45856">
    <property type="entry name" value="ALPHA/BETA-HYDROLASES SUPERFAMILY PROTEIN"/>
    <property type="match status" value="1"/>
</dbReference>
<evidence type="ECO:0000256" key="2">
    <source>
        <dbReference type="ARBA" id="ARBA00043996"/>
    </source>
</evidence>
<reference evidence="6 7" key="1">
    <citation type="journal article" date="2016" name="Mol. Biol. Evol.">
        <title>Comparative Genomics of Early-Diverging Mushroom-Forming Fungi Provides Insights into the Origins of Lignocellulose Decay Capabilities.</title>
        <authorList>
            <person name="Nagy L.G."/>
            <person name="Riley R."/>
            <person name="Tritt A."/>
            <person name="Adam C."/>
            <person name="Daum C."/>
            <person name="Floudas D."/>
            <person name="Sun H."/>
            <person name="Yadav J.S."/>
            <person name="Pangilinan J."/>
            <person name="Larsson K.H."/>
            <person name="Matsuura K."/>
            <person name="Barry K."/>
            <person name="Labutti K."/>
            <person name="Kuo R."/>
            <person name="Ohm R.A."/>
            <person name="Bhattacharya S.S."/>
            <person name="Shirouzu T."/>
            <person name="Yoshinaga Y."/>
            <person name="Martin F.M."/>
            <person name="Grigoriev I.V."/>
            <person name="Hibbett D.S."/>
        </authorList>
    </citation>
    <scope>NUCLEOTIDE SEQUENCE [LARGE SCALE GENOMIC DNA]</scope>
    <source>
        <strain evidence="6 7">TUFC12733</strain>
    </source>
</reference>
<dbReference type="InterPro" id="IPR002921">
    <property type="entry name" value="Fungal_lipase-type"/>
</dbReference>
<comment type="similarity">
    <text evidence="2">Belongs to the AB hydrolase superfamily. Lipase family. Class 3 subfamily.</text>
</comment>
<dbReference type="PANTHER" id="PTHR45856:SF25">
    <property type="entry name" value="FUNGAL LIPASE-LIKE DOMAIN-CONTAINING PROTEIN"/>
    <property type="match status" value="1"/>
</dbReference>
<feature type="domain" description="Fungal lipase-type" evidence="5">
    <location>
        <begin position="56"/>
        <end position="201"/>
    </location>
</feature>
<dbReference type="AlphaFoldDB" id="A0A167IRX2"/>
<dbReference type="EMBL" id="KV417306">
    <property type="protein sequence ID" value="KZO92898.1"/>
    <property type="molecule type" value="Genomic_DNA"/>
</dbReference>
<dbReference type="GO" id="GO:0006629">
    <property type="term" value="P:lipid metabolic process"/>
    <property type="evidence" value="ECO:0007669"/>
    <property type="project" value="InterPro"/>
</dbReference>
<gene>
    <name evidence="6" type="ORF">CALVIDRAFT_460269</name>
</gene>
<dbReference type="STRING" id="1330018.A0A167IRX2"/>
<evidence type="ECO:0000256" key="1">
    <source>
        <dbReference type="ARBA" id="ARBA00023157"/>
    </source>
</evidence>
<dbReference type="SUPFAM" id="SSF53474">
    <property type="entry name" value="alpha/beta-Hydrolases"/>
    <property type="match status" value="1"/>
</dbReference>
<name>A0A167IRX2_CALVF</name>
<keyword evidence="1" id="KW-1015">Disulfide bond</keyword>
<comment type="catalytic activity">
    <reaction evidence="4">
        <text>a monoacylglycerol + H2O = glycerol + a fatty acid + H(+)</text>
        <dbReference type="Rhea" id="RHEA:15245"/>
        <dbReference type="ChEBI" id="CHEBI:15377"/>
        <dbReference type="ChEBI" id="CHEBI:15378"/>
        <dbReference type="ChEBI" id="CHEBI:17408"/>
        <dbReference type="ChEBI" id="CHEBI:17754"/>
        <dbReference type="ChEBI" id="CHEBI:28868"/>
    </reaction>
</comment>
<evidence type="ECO:0000256" key="3">
    <source>
        <dbReference type="ARBA" id="ARBA00047591"/>
    </source>
</evidence>
<dbReference type="Pfam" id="PF01764">
    <property type="entry name" value="Lipase_3"/>
    <property type="match status" value="1"/>
</dbReference>
<feature type="non-terminal residue" evidence="6">
    <location>
        <position position="1"/>
    </location>
</feature>
<evidence type="ECO:0000256" key="4">
    <source>
        <dbReference type="ARBA" id="ARBA00048461"/>
    </source>
</evidence>
<evidence type="ECO:0000259" key="5">
    <source>
        <dbReference type="Pfam" id="PF01764"/>
    </source>
</evidence>
<dbReference type="CDD" id="cd00519">
    <property type="entry name" value="Lipase_3"/>
    <property type="match status" value="1"/>
</dbReference>
<comment type="catalytic activity">
    <reaction evidence="3">
        <text>a diacylglycerol + H2O = a monoacylglycerol + a fatty acid + H(+)</text>
        <dbReference type="Rhea" id="RHEA:32731"/>
        <dbReference type="ChEBI" id="CHEBI:15377"/>
        <dbReference type="ChEBI" id="CHEBI:15378"/>
        <dbReference type="ChEBI" id="CHEBI:17408"/>
        <dbReference type="ChEBI" id="CHEBI:18035"/>
        <dbReference type="ChEBI" id="CHEBI:28868"/>
    </reaction>
</comment>
<dbReference type="InterPro" id="IPR029058">
    <property type="entry name" value="AB_hydrolase_fold"/>
</dbReference>
<feature type="non-terminal residue" evidence="6">
    <location>
        <position position="249"/>
    </location>
</feature>
<sequence>AYFAEQAYCPMDSVTARTCGPACDATPGVTVLATGGDGAATPHWYIAHDTASQSIVVAHQGSDPANLASLLDDLDVLPSPLNVTLFPQATIAVLVHTGFQLAFQRSVDEIDRVVPSALELYGVSQVQVTGHSLGAAIAILDSVHLAHLLGPSISVRTTVFGLPRLGNPAWASLVDATLSGTNPALIHMSNKFDPMPDLPPQLLGWQHPEGELYIEPGSDDVVNCPGEENIHCALGNLLALDIEDHFGPY</sequence>
<proteinExistence type="inferred from homology"/>
<evidence type="ECO:0000313" key="7">
    <source>
        <dbReference type="Proteomes" id="UP000076738"/>
    </source>
</evidence>
<dbReference type="Gene3D" id="3.40.50.1820">
    <property type="entry name" value="alpha/beta hydrolase"/>
    <property type="match status" value="1"/>
</dbReference>
<dbReference type="GO" id="GO:0016787">
    <property type="term" value="F:hydrolase activity"/>
    <property type="evidence" value="ECO:0007669"/>
    <property type="project" value="UniProtKB-KW"/>
</dbReference>
<dbReference type="OrthoDB" id="426718at2759"/>
<dbReference type="InterPro" id="IPR051218">
    <property type="entry name" value="Sec_MonoDiacylglyc_Lipase"/>
</dbReference>
<accession>A0A167IRX2</accession>
<evidence type="ECO:0000313" key="6">
    <source>
        <dbReference type="EMBL" id="KZO92898.1"/>
    </source>
</evidence>
<keyword evidence="6" id="KW-0378">Hydrolase</keyword>
<keyword evidence="7" id="KW-1185">Reference proteome</keyword>
<organism evidence="6 7">
    <name type="scientific">Calocera viscosa (strain TUFC12733)</name>
    <dbReference type="NCBI Taxonomy" id="1330018"/>
    <lineage>
        <taxon>Eukaryota</taxon>
        <taxon>Fungi</taxon>
        <taxon>Dikarya</taxon>
        <taxon>Basidiomycota</taxon>
        <taxon>Agaricomycotina</taxon>
        <taxon>Dacrymycetes</taxon>
        <taxon>Dacrymycetales</taxon>
        <taxon>Dacrymycetaceae</taxon>
        <taxon>Calocera</taxon>
    </lineage>
</organism>
<dbReference type="Proteomes" id="UP000076738">
    <property type="component" value="Unassembled WGS sequence"/>
</dbReference>
<protein>
    <submittedName>
        <fullName evidence="6">Alpha/beta-hydrolase</fullName>
    </submittedName>
</protein>